<evidence type="ECO:0000313" key="8">
    <source>
        <dbReference type="EMBL" id="TMR17715.1"/>
    </source>
</evidence>
<dbReference type="PROSITE" id="PS50005">
    <property type="entry name" value="TPR"/>
    <property type="match status" value="1"/>
</dbReference>
<gene>
    <name evidence="8" type="ORF">ETD86_22900</name>
</gene>
<dbReference type="InterPro" id="IPR001867">
    <property type="entry name" value="OmpR/PhoB-type_DNA-bd"/>
</dbReference>
<feature type="domain" description="Bacterial transcriptional activator" evidence="7">
    <location>
        <begin position="125"/>
        <end position="269"/>
    </location>
</feature>
<dbReference type="PANTHER" id="PTHR35807">
    <property type="entry name" value="TRANSCRIPTIONAL REGULATOR REDD-RELATED"/>
    <property type="match status" value="1"/>
</dbReference>
<dbReference type="SMART" id="SM01043">
    <property type="entry name" value="BTAD"/>
    <property type="match status" value="1"/>
</dbReference>
<dbReference type="InterPro" id="IPR016032">
    <property type="entry name" value="Sig_transdc_resp-reg_C-effctor"/>
</dbReference>
<dbReference type="InterPro" id="IPR027417">
    <property type="entry name" value="P-loop_NTPase"/>
</dbReference>
<evidence type="ECO:0000313" key="9">
    <source>
        <dbReference type="Proteomes" id="UP000309128"/>
    </source>
</evidence>
<keyword evidence="3" id="KW-0238">DNA-binding</keyword>
<comment type="caution">
    <text evidence="8">The sequence shown here is derived from an EMBL/GenBank/DDBJ whole genome shotgun (WGS) entry which is preliminary data.</text>
</comment>
<dbReference type="AlphaFoldDB" id="A0A5S4FFT4"/>
<evidence type="ECO:0000259" key="6">
    <source>
        <dbReference type="SMART" id="SM00862"/>
    </source>
</evidence>
<reference evidence="8 9" key="1">
    <citation type="submission" date="2019-05" db="EMBL/GenBank/DDBJ databases">
        <title>Draft genome sequence of Nonomuraea turkmeniaca DSM 43926.</title>
        <authorList>
            <person name="Saricaoglu S."/>
            <person name="Isik K."/>
        </authorList>
    </citation>
    <scope>NUCLEOTIDE SEQUENCE [LARGE SCALE GENOMIC DNA]</scope>
    <source>
        <strain evidence="8 9">DSM 43926</strain>
    </source>
</reference>
<dbReference type="OrthoDB" id="5521887at2"/>
<name>A0A5S4FFT4_9ACTN</name>
<evidence type="ECO:0000256" key="5">
    <source>
        <dbReference type="PROSITE-ProRule" id="PRU00339"/>
    </source>
</evidence>
<feature type="repeat" description="TPR" evidence="5">
    <location>
        <begin position="785"/>
        <end position="818"/>
    </location>
</feature>
<dbReference type="InterPro" id="IPR011990">
    <property type="entry name" value="TPR-like_helical_dom_sf"/>
</dbReference>
<dbReference type="InterPro" id="IPR051677">
    <property type="entry name" value="AfsR-DnrI-RedD_regulator"/>
</dbReference>
<dbReference type="Gene3D" id="1.10.10.10">
    <property type="entry name" value="Winged helix-like DNA-binding domain superfamily/Winged helix DNA-binding domain"/>
    <property type="match status" value="1"/>
</dbReference>
<evidence type="ECO:0000256" key="3">
    <source>
        <dbReference type="ARBA" id="ARBA00023125"/>
    </source>
</evidence>
<feature type="domain" description="OmpR/PhoB-type" evidence="6">
    <location>
        <begin position="42"/>
        <end position="118"/>
    </location>
</feature>
<dbReference type="Gene3D" id="3.40.50.300">
    <property type="entry name" value="P-loop containing nucleotide triphosphate hydrolases"/>
    <property type="match status" value="1"/>
</dbReference>
<dbReference type="InterPro" id="IPR036388">
    <property type="entry name" value="WH-like_DNA-bd_sf"/>
</dbReference>
<dbReference type="InterPro" id="IPR019734">
    <property type="entry name" value="TPR_rpt"/>
</dbReference>
<dbReference type="Pfam" id="PF03704">
    <property type="entry name" value="BTAD"/>
    <property type="match status" value="1"/>
</dbReference>
<keyword evidence="9" id="KW-1185">Reference proteome</keyword>
<evidence type="ECO:0000256" key="2">
    <source>
        <dbReference type="ARBA" id="ARBA00023015"/>
    </source>
</evidence>
<protein>
    <submittedName>
        <fullName evidence="8">Tetratricopeptide repeat protein</fullName>
    </submittedName>
</protein>
<dbReference type="Pfam" id="PF00486">
    <property type="entry name" value="Trans_reg_C"/>
    <property type="match status" value="1"/>
</dbReference>
<dbReference type="InterPro" id="IPR042197">
    <property type="entry name" value="Apaf_helical"/>
</dbReference>
<evidence type="ECO:0000256" key="1">
    <source>
        <dbReference type="ARBA" id="ARBA00005820"/>
    </source>
</evidence>
<keyword evidence="4" id="KW-0804">Transcription</keyword>
<dbReference type="Gene3D" id="1.10.8.430">
    <property type="entry name" value="Helical domain of apoptotic protease-activating factors"/>
    <property type="match status" value="1"/>
</dbReference>
<dbReference type="EMBL" id="VCKY01000076">
    <property type="protein sequence ID" value="TMR17715.1"/>
    <property type="molecule type" value="Genomic_DNA"/>
</dbReference>
<dbReference type="SMART" id="SM00028">
    <property type="entry name" value="TPR"/>
    <property type="match status" value="4"/>
</dbReference>
<evidence type="ECO:0000259" key="7">
    <source>
        <dbReference type="SMART" id="SM01043"/>
    </source>
</evidence>
<dbReference type="PANTHER" id="PTHR35807:SF1">
    <property type="entry name" value="TRANSCRIPTIONAL REGULATOR REDD"/>
    <property type="match status" value="1"/>
</dbReference>
<keyword evidence="5" id="KW-0802">TPR repeat</keyword>
<dbReference type="GO" id="GO:0043531">
    <property type="term" value="F:ADP binding"/>
    <property type="evidence" value="ECO:0007669"/>
    <property type="project" value="InterPro"/>
</dbReference>
<accession>A0A5S4FFT4</accession>
<keyword evidence="2" id="KW-0805">Transcription regulation</keyword>
<proteinExistence type="inferred from homology"/>
<dbReference type="SUPFAM" id="SSF48452">
    <property type="entry name" value="TPR-like"/>
    <property type="match status" value="2"/>
</dbReference>
<dbReference type="GO" id="GO:0000160">
    <property type="term" value="P:phosphorelay signal transduction system"/>
    <property type="evidence" value="ECO:0007669"/>
    <property type="project" value="InterPro"/>
</dbReference>
<evidence type="ECO:0000256" key="4">
    <source>
        <dbReference type="ARBA" id="ARBA00023163"/>
    </source>
</evidence>
<dbReference type="Gene3D" id="1.25.40.10">
    <property type="entry name" value="Tetratricopeptide repeat domain"/>
    <property type="match status" value="2"/>
</dbReference>
<dbReference type="SUPFAM" id="SSF52540">
    <property type="entry name" value="P-loop containing nucleoside triphosphate hydrolases"/>
    <property type="match status" value="1"/>
</dbReference>
<comment type="similarity">
    <text evidence="1">Belongs to the AfsR/DnrI/RedD regulatory family.</text>
</comment>
<dbReference type="GO" id="GO:0006355">
    <property type="term" value="P:regulation of DNA-templated transcription"/>
    <property type="evidence" value="ECO:0007669"/>
    <property type="project" value="InterPro"/>
</dbReference>
<sequence length="965" mass="104927">MLVICDDCMAISLHFPIHWERGALRVGLEIRILGPWEILADGRPVRIVGRRRMGVLARLALDAGQAVHIDQILADVWGRSSVATAAKQLHIVIYKLRETLVPLGGEEIIQTIPGAYRLALDRDRVDAHLFTRLAEQARAARSQGTTATADALFRQALGLWRGPALAEVTGPWAGIAATRLEEERVAVLGDHFDLRLAAGQHHAVAAELAAYVRAHPLQERFTAQLMLALYRASRQAEALAVYQETRRVMIEELGLEPGAELRRLHQAVLVKDPALDLTTPAQEGPVSEPIVRSELPADINVFTARAAEIEWLRAALAADGGPTVTAIDGPGGIGKSALAMHVAHAVTSRFADGVSYVNLHGSTPGIAPLTPLEALRHLLRSLGLDGPAVPADPDEAAARFRSLTAKSNLLLIVDNARDARQVLPLIPAGPGCKVVITSRDPLATLDNAHHLHLGRLDDSDAAELLARVVGPDRVGAEPEAAEEIVRLCGGFPLALRIAGARLAAHPDSALSDLAVRLADATRRLDTLEYADLAVRAGIAVSHQHLREEAADRGAAHLLTLLGLLDLPTHTPAASAALAGWPVARAEAALERLLDARLLEPAGPNRYRFHDLISLYARERGAEDLPEEERRAAVRRVLHHYLATAQRADTLLNGNSTDNATRFPAEQPGEELPTVEAANAWTEGERENLLAAVHQAARDFADQTVTGLANIAHWLFSWRGWFPEMVAVGQEAMRIAAGHGDWEGQAVLGQGLGGVHQELGRFEDAVRYLEAALACWDRAGQPNQKAGTYNDLGITYAMMGRYDDALSALERAQTLTRERGRPDLESYVRNNRVHVYYRQGRHDEAVDEARHALTMAERWCDPGEVGIARDTLADAYRAGGLLAEAVKEYRQAIKIQRGLGRNVGAAVSCWWLGHTLHDLGRGEEAWASWRESLDLLREARLLTSGEVSSLMAQPLPDTPEPIKNQL</sequence>
<dbReference type="Pfam" id="PF13424">
    <property type="entry name" value="TPR_12"/>
    <property type="match status" value="2"/>
</dbReference>
<dbReference type="CDD" id="cd15831">
    <property type="entry name" value="BTAD"/>
    <property type="match status" value="1"/>
</dbReference>
<dbReference type="SMART" id="SM00862">
    <property type="entry name" value="Trans_reg_C"/>
    <property type="match status" value="1"/>
</dbReference>
<dbReference type="Proteomes" id="UP000309128">
    <property type="component" value="Unassembled WGS sequence"/>
</dbReference>
<dbReference type="GO" id="GO:0003677">
    <property type="term" value="F:DNA binding"/>
    <property type="evidence" value="ECO:0007669"/>
    <property type="project" value="UniProtKB-KW"/>
</dbReference>
<organism evidence="8 9">
    <name type="scientific">Nonomuraea turkmeniaca</name>
    <dbReference type="NCBI Taxonomy" id="103838"/>
    <lineage>
        <taxon>Bacteria</taxon>
        <taxon>Bacillati</taxon>
        <taxon>Actinomycetota</taxon>
        <taxon>Actinomycetes</taxon>
        <taxon>Streptosporangiales</taxon>
        <taxon>Streptosporangiaceae</taxon>
        <taxon>Nonomuraea</taxon>
    </lineage>
</organism>
<dbReference type="SUPFAM" id="SSF46894">
    <property type="entry name" value="C-terminal effector domain of the bipartite response regulators"/>
    <property type="match status" value="1"/>
</dbReference>
<dbReference type="InterPro" id="IPR005158">
    <property type="entry name" value="BTAD"/>
</dbReference>
<dbReference type="PRINTS" id="PR00364">
    <property type="entry name" value="DISEASERSIST"/>
</dbReference>